<evidence type="ECO:0000313" key="1">
    <source>
        <dbReference type="EMBL" id="MFC1799803.1"/>
    </source>
</evidence>
<proteinExistence type="predicted"/>
<organism evidence="1 2">
    <name type="scientific">Eiseniibacteriota bacterium</name>
    <dbReference type="NCBI Taxonomy" id="2212470"/>
    <lineage>
        <taxon>Bacteria</taxon>
        <taxon>Candidatus Eiseniibacteriota</taxon>
    </lineage>
</organism>
<gene>
    <name evidence="1" type="ORF">ACFL2Z_02710</name>
</gene>
<dbReference type="InterPro" id="IPR029044">
    <property type="entry name" value="Nucleotide-diphossugar_trans"/>
</dbReference>
<evidence type="ECO:0000313" key="2">
    <source>
        <dbReference type="Proteomes" id="UP001594288"/>
    </source>
</evidence>
<dbReference type="Gene3D" id="3.90.550.10">
    <property type="entry name" value="Spore Coat Polysaccharide Biosynthesis Protein SpsA, Chain A"/>
    <property type="match status" value="1"/>
</dbReference>
<name>A0ABV6YP00_UNCEI</name>
<protein>
    <submittedName>
        <fullName evidence="1">Uncharacterized protein</fullName>
    </submittedName>
</protein>
<comment type="caution">
    <text evidence="1">The sequence shown here is derived from an EMBL/GenBank/DDBJ whole genome shotgun (WGS) entry which is preliminary data.</text>
</comment>
<reference evidence="1 2" key="1">
    <citation type="submission" date="2024-09" db="EMBL/GenBank/DDBJ databases">
        <authorList>
            <person name="D'Angelo T."/>
        </authorList>
    </citation>
    <scope>NUCLEOTIDE SEQUENCE [LARGE SCALE GENOMIC DNA]</scope>
    <source>
        <strain evidence="1">SAG AM-311-F02</strain>
    </source>
</reference>
<accession>A0ABV6YP00</accession>
<sequence>MNYMIPVLALMIVLGTLLPCMALDGATKQPIVFATFAEDAGSLKNVLLMAESIRTFGGRYKDAPIWVYMPPDLAEQEVETIGSLEALGVEARTSEALEDALGFYYAQKVFASVRAEGHARDFAEVLAWLDEDTIMLQEPAEFMLPEDKALGYRPVMHKNIGNLFTEPVDEFWGRVFELLAVPDSTFFPMVTPADGDTLRPYFNAGCMVVRPRRGILSRWLRCFIRLYRDPVLVEMCNSDIKRRIFMHQAALTGAILTRLDRDEMLEFSPRINYPIFFEQMFGAKRTFDDITDVVTFRHESYFRKPAPDWDKKLKGSEDRIAWMKEHLIAADGK</sequence>
<dbReference type="Proteomes" id="UP001594288">
    <property type="component" value="Unassembled WGS sequence"/>
</dbReference>
<dbReference type="EMBL" id="JBHPEI010000031">
    <property type="protein sequence ID" value="MFC1799803.1"/>
    <property type="molecule type" value="Genomic_DNA"/>
</dbReference>
<dbReference type="SUPFAM" id="SSF53448">
    <property type="entry name" value="Nucleotide-diphospho-sugar transferases"/>
    <property type="match status" value="1"/>
</dbReference>
<keyword evidence="2" id="KW-1185">Reference proteome</keyword>